<dbReference type="AlphaFoldDB" id="F5YKX1"/>
<protein>
    <submittedName>
        <fullName evidence="1">Uncharacterized protein</fullName>
    </submittedName>
</protein>
<dbReference type="HOGENOM" id="CLU_2703760_0_0_12"/>
<reference evidence="1 2" key="2">
    <citation type="journal article" date="2011" name="ISME J.">
        <title>RNA-seq reveals cooperative metabolic interactions between two termite-gut spirochete species in co-culture.</title>
        <authorList>
            <person name="Rosenthal A.Z."/>
            <person name="Matson E.G."/>
            <person name="Eldar A."/>
            <person name="Leadbetter J.R."/>
        </authorList>
    </citation>
    <scope>NUCLEOTIDE SEQUENCE [LARGE SCALE GENOMIC DNA]</scope>
    <source>
        <strain evidence="2">ATCC BAA-887 / DSM 12427 / ZAS-2</strain>
    </source>
</reference>
<dbReference type="STRING" id="545694.TREPR_3246"/>
<keyword evidence="2" id="KW-1185">Reference proteome</keyword>
<organism evidence="1 2">
    <name type="scientific">Treponema primitia (strain ATCC BAA-887 / DSM 12427 / ZAS-2)</name>
    <dbReference type="NCBI Taxonomy" id="545694"/>
    <lineage>
        <taxon>Bacteria</taxon>
        <taxon>Pseudomonadati</taxon>
        <taxon>Spirochaetota</taxon>
        <taxon>Spirochaetia</taxon>
        <taxon>Spirochaetales</taxon>
        <taxon>Treponemataceae</taxon>
        <taxon>Treponema</taxon>
    </lineage>
</organism>
<accession>F5YKX1</accession>
<reference evidence="2" key="1">
    <citation type="submission" date="2009-12" db="EMBL/GenBank/DDBJ databases">
        <title>Complete sequence of Treponema primitia strain ZAS-2.</title>
        <authorList>
            <person name="Tetu S.G."/>
            <person name="Matson E."/>
            <person name="Ren Q."/>
            <person name="Seshadri R."/>
            <person name="Elbourne L."/>
            <person name="Hassan K.A."/>
            <person name="Durkin A."/>
            <person name="Radune D."/>
            <person name="Mohamoud Y."/>
            <person name="Shay R."/>
            <person name="Jin S."/>
            <person name="Zhang X."/>
            <person name="Lucey K."/>
            <person name="Ballor N.R."/>
            <person name="Ottesen E."/>
            <person name="Rosenthal R."/>
            <person name="Allen A."/>
            <person name="Leadbetter J.R."/>
            <person name="Paulsen I.T."/>
        </authorList>
    </citation>
    <scope>NUCLEOTIDE SEQUENCE [LARGE SCALE GENOMIC DNA]</scope>
    <source>
        <strain evidence="2">ATCC BAA-887 / DSM 12427 / ZAS-2</strain>
    </source>
</reference>
<name>F5YKX1_TREPZ</name>
<dbReference type="RefSeq" id="WP_015707024.1">
    <property type="nucleotide sequence ID" value="NC_015578.1"/>
</dbReference>
<dbReference type="Proteomes" id="UP000009223">
    <property type="component" value="Chromosome"/>
</dbReference>
<evidence type="ECO:0000313" key="1">
    <source>
        <dbReference type="EMBL" id="AEF85220.1"/>
    </source>
</evidence>
<sequence>MLPNEKNDLLYLLNILEYIGKIWKYTETVKDAEELFELNEQLNLNASLTLLANIGENVSKISNTLKQEFPNIE</sequence>
<dbReference type="KEGG" id="tpi:TREPR_3246"/>
<dbReference type="eggNOG" id="COG2361">
    <property type="taxonomic scope" value="Bacteria"/>
</dbReference>
<proteinExistence type="predicted"/>
<gene>
    <name evidence="1" type="ordered locus">TREPR_3246</name>
</gene>
<dbReference type="EMBL" id="CP001843">
    <property type="protein sequence ID" value="AEF85220.1"/>
    <property type="molecule type" value="Genomic_DNA"/>
</dbReference>
<evidence type="ECO:0000313" key="2">
    <source>
        <dbReference type="Proteomes" id="UP000009223"/>
    </source>
</evidence>